<gene>
    <name evidence="3" type="ORF">Harman_13880</name>
</gene>
<feature type="compositionally biased region" description="Basic and acidic residues" evidence="1">
    <location>
        <begin position="60"/>
        <end position="95"/>
    </location>
</feature>
<dbReference type="PROSITE" id="PS51257">
    <property type="entry name" value="PROKAR_LIPOPROTEIN"/>
    <property type="match status" value="1"/>
</dbReference>
<accession>A0A4C2ELG3</accession>
<comment type="caution">
    <text evidence="3">The sequence shown here is derived from an EMBL/GenBank/DDBJ whole genome shotgun (WGS) entry which is preliminary data.</text>
</comment>
<dbReference type="AlphaFoldDB" id="A0A4C2ELG3"/>
<proteinExistence type="predicted"/>
<evidence type="ECO:0000313" key="3">
    <source>
        <dbReference type="EMBL" id="GCF13453.1"/>
    </source>
</evidence>
<evidence type="ECO:0000313" key="4">
    <source>
        <dbReference type="Proteomes" id="UP000304382"/>
    </source>
</evidence>
<dbReference type="InterPro" id="IPR006311">
    <property type="entry name" value="TAT_signal"/>
</dbReference>
<sequence length="243" mass="26320">MTDTGQRRTRRGFLGTLGLAAVTSAGCSSLGGTGDSQSVRVEASGSTATPDTSATPTQTDETKHHDDAHDHADDEHEHGEDHTHHGGHADSHDETEAAAGTELAAFESNLRKWFVDIDSLAVEDGRVRLTYVTKSTRGHELAAGIETVVVSFIQAYAEDWGVEGLDATVIEPSGDVMGYWRTESRWVEPVVEGHETRTALLERTLDTYHGRLTRDHDHGESGTDHNGTESGHQHHNGTEQTAH</sequence>
<feature type="domain" description="DUF8159" evidence="2">
    <location>
        <begin position="102"/>
        <end position="209"/>
    </location>
</feature>
<dbReference type="InterPro" id="IPR058473">
    <property type="entry name" value="DUF8159"/>
</dbReference>
<evidence type="ECO:0000259" key="2">
    <source>
        <dbReference type="Pfam" id="PF26490"/>
    </source>
</evidence>
<organism evidence="3 4">
    <name type="scientific">Haloarcula mannanilytica</name>
    <dbReference type="NCBI Taxonomy" id="2509225"/>
    <lineage>
        <taxon>Archaea</taxon>
        <taxon>Methanobacteriati</taxon>
        <taxon>Methanobacteriota</taxon>
        <taxon>Stenosarchaea group</taxon>
        <taxon>Halobacteria</taxon>
        <taxon>Halobacteriales</taxon>
        <taxon>Haloarculaceae</taxon>
        <taxon>Haloarcula</taxon>
    </lineage>
</organism>
<feature type="compositionally biased region" description="Low complexity" evidence="1">
    <location>
        <begin position="46"/>
        <end position="59"/>
    </location>
</feature>
<dbReference type="Pfam" id="PF26490">
    <property type="entry name" value="DUF8159"/>
    <property type="match status" value="1"/>
</dbReference>
<dbReference type="EMBL" id="BIXZ01000001">
    <property type="protein sequence ID" value="GCF13453.1"/>
    <property type="molecule type" value="Genomic_DNA"/>
</dbReference>
<dbReference type="RefSeq" id="WP_137683064.1">
    <property type="nucleotide sequence ID" value="NZ_BIXZ01000001.1"/>
</dbReference>
<evidence type="ECO:0000256" key="1">
    <source>
        <dbReference type="SAM" id="MobiDB-lite"/>
    </source>
</evidence>
<feature type="region of interest" description="Disordered" evidence="1">
    <location>
        <begin position="25"/>
        <end position="96"/>
    </location>
</feature>
<protein>
    <recommendedName>
        <fullName evidence="2">DUF8159 domain-containing protein</fullName>
    </recommendedName>
</protein>
<dbReference type="Proteomes" id="UP000304382">
    <property type="component" value="Unassembled WGS sequence"/>
</dbReference>
<feature type="region of interest" description="Disordered" evidence="1">
    <location>
        <begin position="212"/>
        <end position="243"/>
    </location>
</feature>
<feature type="compositionally biased region" description="Basic and acidic residues" evidence="1">
    <location>
        <begin position="212"/>
        <end position="227"/>
    </location>
</feature>
<dbReference type="OrthoDB" id="221688at2157"/>
<reference evidence="3 4" key="1">
    <citation type="submission" date="2019-02" db="EMBL/GenBank/DDBJ databases">
        <title>Haloarcula mannanilyticum sp. nov., a mannan degrading haloarchaeon isolated from commercial salt.</title>
        <authorList>
            <person name="Enomoto S."/>
            <person name="Shimane Y."/>
            <person name="Kamekura M."/>
            <person name="Ito T."/>
            <person name="Moriya O."/>
            <person name="Ihara K."/>
            <person name="Takahashi-Ando N."/>
            <person name="Fukushima Y."/>
            <person name="Yoshida Y."/>
            <person name="Usama R."/>
            <person name="Takai K."/>
            <person name="Minegishi H."/>
        </authorList>
    </citation>
    <scope>NUCLEOTIDE SEQUENCE [LARGE SCALE GENOMIC DNA]</scope>
    <source>
        <strain evidence="3 4">MD130-1</strain>
    </source>
</reference>
<dbReference type="PROSITE" id="PS51318">
    <property type="entry name" value="TAT"/>
    <property type="match status" value="1"/>
</dbReference>
<name>A0A4C2ELG3_9EURY</name>
<keyword evidence="4" id="KW-1185">Reference proteome</keyword>